<name>A0A8B0SNE8_9GAMM</name>
<feature type="domain" description="ATPase AAA-type core" evidence="1">
    <location>
        <begin position="23"/>
        <end position="58"/>
    </location>
</feature>
<organism evidence="3">
    <name type="scientific">Thiothrix fructosivorans</name>
    <dbReference type="NCBI Taxonomy" id="111770"/>
    <lineage>
        <taxon>Bacteria</taxon>
        <taxon>Pseudomonadati</taxon>
        <taxon>Pseudomonadota</taxon>
        <taxon>Gammaproteobacteria</taxon>
        <taxon>Thiotrichales</taxon>
        <taxon>Thiotrichaceae</taxon>
        <taxon>Thiothrix</taxon>
    </lineage>
</organism>
<protein>
    <submittedName>
        <fullName evidence="3">AAA family ATPase</fullName>
    </submittedName>
</protein>
<evidence type="ECO:0000313" key="4">
    <source>
        <dbReference type="Proteomes" id="UP000664466"/>
    </source>
</evidence>
<evidence type="ECO:0000259" key="1">
    <source>
        <dbReference type="Pfam" id="PF13304"/>
    </source>
</evidence>
<dbReference type="Gene3D" id="3.40.50.300">
    <property type="entry name" value="P-loop containing nucleotide triphosphate hydrolases"/>
    <property type="match status" value="2"/>
</dbReference>
<dbReference type="GO" id="GO:0005524">
    <property type="term" value="F:ATP binding"/>
    <property type="evidence" value="ECO:0007669"/>
    <property type="project" value="InterPro"/>
</dbReference>
<dbReference type="AlphaFoldDB" id="A0A8B0SNE8"/>
<feature type="domain" description="ATPase AAA-type core" evidence="1">
    <location>
        <begin position="330"/>
        <end position="407"/>
    </location>
</feature>
<dbReference type="InterPro" id="IPR027417">
    <property type="entry name" value="P-loop_NTPase"/>
</dbReference>
<reference evidence="3" key="2">
    <citation type="submission" date="2021-04" db="EMBL/GenBank/DDBJ databases">
        <title>Complete Genome and methylome analysis of Thiothrix fructosivorans ATCC 49748.</title>
        <authorList>
            <person name="Fomenkov A."/>
            <person name="Sun L."/>
            <person name="Vincze T."/>
            <person name="Grabovich M.Y."/>
            <person name="Roberts R.J."/>
        </authorList>
    </citation>
    <scope>NUCLEOTIDE SEQUENCE</scope>
    <source>
        <strain evidence="3">ATCC 49748</strain>
    </source>
</reference>
<dbReference type="CDD" id="cd00267">
    <property type="entry name" value="ABC_ATPase"/>
    <property type="match status" value="1"/>
</dbReference>
<proteinExistence type="predicted"/>
<dbReference type="SUPFAM" id="SSF52540">
    <property type="entry name" value="P-loop containing nucleoside triphosphate hydrolases"/>
    <property type="match status" value="1"/>
</dbReference>
<dbReference type="EMBL" id="JAFMPM010000006">
    <property type="protein sequence ID" value="MBO0612092.1"/>
    <property type="molecule type" value="Genomic_DNA"/>
</dbReference>
<dbReference type="RefSeq" id="WP_207249802.1">
    <property type="nucleotide sequence ID" value="NZ_JAFMPM010000006.1"/>
</dbReference>
<dbReference type="EMBL" id="CP072748">
    <property type="protein sequence ID" value="QTX12409.1"/>
    <property type="molecule type" value="Genomic_DNA"/>
</dbReference>
<evidence type="ECO:0000313" key="2">
    <source>
        <dbReference type="EMBL" id="MBO0612092.1"/>
    </source>
</evidence>
<dbReference type="PANTHER" id="PTHR40396:SF1">
    <property type="entry name" value="ATPASE AAA-TYPE CORE DOMAIN-CONTAINING PROTEIN"/>
    <property type="match status" value="1"/>
</dbReference>
<gene>
    <name evidence="3" type="ORF">J1836_008830</name>
    <name evidence="2" type="ORF">J1836_03995</name>
</gene>
<accession>A0A8B0SNE8</accession>
<sequence length="487" mass="54538">MLKQILLKNFKSYRDQALPLAPLTLMIGANASGKSNAIEAFRFLSWLAGGQKLSVIQQQVDDSDQLFRGSSKDLGYLGAQQFSLGCTLDSTIVNSDALFSRIEEATSLSFKIFTALGLRKNQPDDEEKFRKKEKLSTRFPPEKLMWESFNITLETRDTELHIIQEEITAPSSTKGKFPLYKIIRPSEDSDTDVQVAYNNFRAGGNKPQLTCTDQIALMCQLESPATFAYEHEKSRKEIPATVKYFQIFLEHTLILDPVPSQMRGDSLPEKKLRTNCSNISGVLYQLWQHKENQAVILNFIQSLPEQDIKSLNFVSGRPGRFFLELVESFGGKNKSWSVELLSDGTLRVLAIATAVLSAPEGSTVVIEEVDNGVHPSRASHLLTTMQLHAKRRNIRLLLTTHNPALMDALPDDALGDVVFCYRDPQEGDSRLVRLSDLPDYVELVVRGSLGDLVTNGIVDRFVKCPTTPEAQKQKALDWLARLQSETA</sequence>
<dbReference type="GO" id="GO:0016887">
    <property type="term" value="F:ATP hydrolysis activity"/>
    <property type="evidence" value="ECO:0007669"/>
    <property type="project" value="InterPro"/>
</dbReference>
<dbReference type="Proteomes" id="UP000664466">
    <property type="component" value="Unassembled WGS sequence"/>
</dbReference>
<dbReference type="Pfam" id="PF13304">
    <property type="entry name" value="AAA_21"/>
    <property type="match status" value="2"/>
</dbReference>
<keyword evidence="4" id="KW-1185">Reference proteome</keyword>
<evidence type="ECO:0000313" key="3">
    <source>
        <dbReference type="EMBL" id="QTX12409.1"/>
    </source>
</evidence>
<dbReference type="InterPro" id="IPR003959">
    <property type="entry name" value="ATPase_AAA_core"/>
</dbReference>
<reference evidence="2 4" key="1">
    <citation type="submission" date="2021-03" db="EMBL/GenBank/DDBJ databases">
        <title>Draft genome and methylome analysis of Thiotrix fructosivoruns ATCC 49748.</title>
        <authorList>
            <person name="Fomenkov A."/>
            <person name="Grabovich M.Y."/>
            <person name="Roberts R.J."/>
        </authorList>
    </citation>
    <scope>NUCLEOTIDE SEQUENCE [LARGE SCALE GENOMIC DNA]</scope>
    <source>
        <strain evidence="2 4">ATCC 49748</strain>
    </source>
</reference>
<dbReference type="PANTHER" id="PTHR40396">
    <property type="entry name" value="ATPASE-LIKE PROTEIN"/>
    <property type="match status" value="1"/>
</dbReference>